<keyword evidence="1 6" id="KW-0963">Cytoplasm</keyword>
<evidence type="ECO:0000313" key="9">
    <source>
        <dbReference type="Proteomes" id="UP001302120"/>
    </source>
</evidence>
<feature type="transmembrane region" description="Helical" evidence="7">
    <location>
        <begin position="157"/>
        <end position="177"/>
    </location>
</feature>
<dbReference type="Proteomes" id="UP001302120">
    <property type="component" value="Unassembled WGS sequence"/>
</dbReference>
<evidence type="ECO:0000256" key="6">
    <source>
        <dbReference type="HAMAP-Rule" id="MF_00117"/>
    </source>
</evidence>
<dbReference type="InterPro" id="IPR016154">
    <property type="entry name" value="Heat_shock_Hsp33_C"/>
</dbReference>
<dbReference type="EMBL" id="JAYGHG010000018">
    <property type="protein sequence ID" value="MEA5582054.1"/>
    <property type="molecule type" value="Genomic_DNA"/>
</dbReference>
<keyword evidence="3 6" id="KW-1015">Disulfide bond</keyword>
<gene>
    <name evidence="6 8" type="primary">hslO</name>
    <name evidence="8" type="ORF">VB620_11955</name>
</gene>
<organism evidence="8 9">
    <name type="scientific">Nodularia harveyana UHCC-0300</name>
    <dbReference type="NCBI Taxonomy" id="2974287"/>
    <lineage>
        <taxon>Bacteria</taxon>
        <taxon>Bacillati</taxon>
        <taxon>Cyanobacteriota</taxon>
        <taxon>Cyanophyceae</taxon>
        <taxon>Nostocales</taxon>
        <taxon>Nodulariaceae</taxon>
        <taxon>Nodularia</taxon>
    </lineage>
</organism>
<keyword evidence="2 6" id="KW-0862">Zinc</keyword>
<comment type="similarity">
    <text evidence="6">Belongs to the HSP33 family.</text>
</comment>
<dbReference type="HAMAP" id="MF_00117">
    <property type="entry name" value="HslO"/>
    <property type="match status" value="1"/>
</dbReference>
<dbReference type="InterPro" id="IPR000397">
    <property type="entry name" value="Heat_shock_Hsp33"/>
</dbReference>
<dbReference type="Gene3D" id="3.55.30.10">
    <property type="entry name" value="Hsp33 domain"/>
    <property type="match status" value="1"/>
</dbReference>
<keyword evidence="5 6" id="KW-0676">Redox-active center</keyword>
<dbReference type="Gene3D" id="3.90.1280.10">
    <property type="entry name" value="HSP33 redox switch-like"/>
    <property type="match status" value="1"/>
</dbReference>
<comment type="PTM">
    <text evidence="6">Under oxidizing conditions two disulfide bonds are formed involving the reactive cysteines. Under reducing conditions zinc is bound to the reactive cysteines and the protein is inactive.</text>
</comment>
<keyword evidence="4 6" id="KW-0143">Chaperone</keyword>
<reference evidence="8 9" key="1">
    <citation type="submission" date="2023-12" db="EMBL/GenBank/DDBJ databases">
        <title>Baltic Sea Cyanobacteria.</title>
        <authorList>
            <person name="Delbaje E."/>
            <person name="Fewer D.P."/>
            <person name="Shishido T.K."/>
        </authorList>
    </citation>
    <scope>NUCLEOTIDE SEQUENCE [LARGE SCALE GENOMIC DNA]</scope>
    <source>
        <strain evidence="8 9">UHCC-0300</strain>
    </source>
</reference>
<evidence type="ECO:0000256" key="3">
    <source>
        <dbReference type="ARBA" id="ARBA00023157"/>
    </source>
</evidence>
<dbReference type="SUPFAM" id="SSF118352">
    <property type="entry name" value="HSP33 redox switch-like"/>
    <property type="match status" value="1"/>
</dbReference>
<evidence type="ECO:0000256" key="1">
    <source>
        <dbReference type="ARBA" id="ARBA00022490"/>
    </source>
</evidence>
<proteinExistence type="inferred from homology"/>
<dbReference type="SUPFAM" id="SSF64397">
    <property type="entry name" value="Hsp33 domain"/>
    <property type="match status" value="1"/>
</dbReference>
<keyword evidence="7" id="KW-1133">Transmembrane helix</keyword>
<evidence type="ECO:0000256" key="2">
    <source>
        <dbReference type="ARBA" id="ARBA00022833"/>
    </source>
</evidence>
<evidence type="ECO:0000256" key="5">
    <source>
        <dbReference type="ARBA" id="ARBA00023284"/>
    </source>
</evidence>
<evidence type="ECO:0000256" key="4">
    <source>
        <dbReference type="ARBA" id="ARBA00023186"/>
    </source>
</evidence>
<dbReference type="NCBIfam" id="NF001033">
    <property type="entry name" value="PRK00114.1"/>
    <property type="match status" value="1"/>
</dbReference>
<dbReference type="PIRSF" id="PIRSF005261">
    <property type="entry name" value="Heat_shock_Hsp33"/>
    <property type="match status" value="1"/>
</dbReference>
<feature type="disulfide bond" description="Redox-active" evidence="6">
    <location>
        <begin position="239"/>
        <end position="241"/>
    </location>
</feature>
<evidence type="ECO:0000256" key="7">
    <source>
        <dbReference type="SAM" id="Phobius"/>
    </source>
</evidence>
<protein>
    <recommendedName>
        <fullName evidence="6">33 kDa chaperonin</fullName>
    </recommendedName>
    <alternativeName>
        <fullName evidence="6">Heat shock protein 33 homolog</fullName>
        <shortName evidence="6">HSP33</shortName>
    </alternativeName>
</protein>
<dbReference type="PANTHER" id="PTHR30111">
    <property type="entry name" value="33 KDA CHAPERONIN"/>
    <property type="match status" value="1"/>
</dbReference>
<dbReference type="PANTHER" id="PTHR30111:SF1">
    <property type="entry name" value="33 KDA CHAPERONIN"/>
    <property type="match status" value="1"/>
</dbReference>
<keyword evidence="9" id="KW-1185">Reference proteome</keyword>
<name>A0ABU5UFU8_9CYAN</name>
<dbReference type="CDD" id="cd00498">
    <property type="entry name" value="Hsp33"/>
    <property type="match status" value="1"/>
</dbReference>
<keyword evidence="7" id="KW-0812">Transmembrane</keyword>
<comment type="subcellular location">
    <subcellularLocation>
        <location evidence="6">Cytoplasm</location>
    </subcellularLocation>
</comment>
<comment type="caution">
    <text evidence="8">The sequence shown here is derived from an EMBL/GenBank/DDBJ whole genome shotgun (WGS) entry which is preliminary data.</text>
</comment>
<keyword evidence="7" id="KW-0472">Membrane</keyword>
<feature type="disulfide bond" description="Redox-active" evidence="6">
    <location>
        <begin position="272"/>
        <end position="275"/>
    </location>
</feature>
<dbReference type="RefSeq" id="WP_323196379.1">
    <property type="nucleotide sequence ID" value="NZ_JAYGHG010000018.1"/>
</dbReference>
<evidence type="ECO:0000313" key="8">
    <source>
        <dbReference type="EMBL" id="MEA5582054.1"/>
    </source>
</evidence>
<sequence>MADQLIRATAADGGIRAVGVITNRLTEEARQRHKLSYVATAALGRSMAAGLLMASSMKRPGSRVNIRVKGDGPLGGLLVDAGMDGTVRGYVANPSVELPPNPKGKLDVGGAVGNGFLYVVRDIGYGYPYSSTVELVSGEIGDDVAHYLVNSEQTPSALVLGVFVGAGGVTAAGGLLVQILPKAARDEALVETLESRVAGLSGFTPLLQAGKTLPEILSDLLGDMGLSIFPERQMLRFQCGCSFERVLGALKILGQDELQDMIIKDDGAEAICEFCGEVYQASSNDLSQLIVDLQTESSVSS</sequence>
<dbReference type="Pfam" id="PF01430">
    <property type="entry name" value="HSP33"/>
    <property type="match status" value="1"/>
</dbReference>
<dbReference type="InterPro" id="IPR016153">
    <property type="entry name" value="Heat_shock_Hsp33_N"/>
</dbReference>
<accession>A0ABU5UFU8</accession>
<comment type="function">
    <text evidence="6">Redox regulated molecular chaperone. Protects both thermally unfolding and oxidatively damaged proteins from irreversible aggregation. Plays an important role in the bacterial defense system toward oxidative stress.</text>
</comment>